<name>A0A1W7CXX9_9ACTN</name>
<keyword evidence="2" id="KW-1185">Reference proteome</keyword>
<reference evidence="1 2" key="1">
    <citation type="submission" date="2017-05" db="EMBL/GenBank/DDBJ databases">
        <title>Complete genome sequence of Streptomyces sp. SCSIO 03032 revealed the diverse biosynthetic pathways for its bioactive secondary metabolites.</title>
        <authorList>
            <person name="Ma L."/>
            <person name="Zhu Y."/>
            <person name="Zhang W."/>
            <person name="Zhang G."/>
            <person name="Tian X."/>
            <person name="Zhang S."/>
            <person name="Zhang C."/>
        </authorList>
    </citation>
    <scope>NUCLEOTIDE SEQUENCE [LARGE SCALE GENOMIC DNA]</scope>
    <source>
        <strain evidence="1 2">SCSIO 03032</strain>
    </source>
</reference>
<organism evidence="1 2">
    <name type="scientific">Streptomyces marincola</name>
    <dbReference type="NCBI Taxonomy" id="2878388"/>
    <lineage>
        <taxon>Bacteria</taxon>
        <taxon>Bacillati</taxon>
        <taxon>Actinomycetota</taxon>
        <taxon>Actinomycetes</taxon>
        <taxon>Kitasatosporales</taxon>
        <taxon>Streptomycetaceae</taxon>
        <taxon>Streptomyces</taxon>
    </lineage>
</organism>
<evidence type="ECO:0000313" key="2">
    <source>
        <dbReference type="Proteomes" id="UP000194218"/>
    </source>
</evidence>
<sequence length="203" mass="23281">MDQGRAVTWARKIFDDLAEPLAREIPRCLIRAHQRARDGHQGVNTHTLEAYGHGLYAAQYEELVSGLEGLPGAMPVRLQGRTVMVISDHVFYPLRYAKRDVPVTQARLRRTTGFRADLIRRHGPEPIQEQLDLGLEELYVAEVHRDLLRLSPETRLVLLAYACSMERGVMRLEWGDAELRHDDRHLLWHHHEPLLLPEAGKPG</sequence>
<protein>
    <submittedName>
        <fullName evidence="1">Uncharacterized protein</fullName>
    </submittedName>
</protein>
<dbReference type="AlphaFoldDB" id="A0A1W7CXX9"/>
<gene>
    <name evidence="1" type="ORF">CAG99_12695</name>
</gene>
<dbReference type="KEGG" id="smao:CAG99_12695"/>
<dbReference type="EMBL" id="CP021121">
    <property type="protein sequence ID" value="ARQ69612.1"/>
    <property type="molecule type" value="Genomic_DNA"/>
</dbReference>
<dbReference type="OrthoDB" id="3518035at2"/>
<proteinExistence type="predicted"/>
<dbReference type="Proteomes" id="UP000194218">
    <property type="component" value="Chromosome"/>
</dbReference>
<evidence type="ECO:0000313" key="1">
    <source>
        <dbReference type="EMBL" id="ARQ69612.1"/>
    </source>
</evidence>
<accession>A0A1W7CXX9</accession>